<dbReference type="AlphaFoldDB" id="A0A934SYH6"/>
<dbReference type="EMBL" id="JAEPBG010000011">
    <property type="protein sequence ID" value="MBK4737361.1"/>
    <property type="molecule type" value="Genomic_DNA"/>
</dbReference>
<evidence type="ECO:0008006" key="3">
    <source>
        <dbReference type="Google" id="ProtNLM"/>
    </source>
</evidence>
<keyword evidence="2" id="KW-1185">Reference proteome</keyword>
<accession>A0A934SYH6</accession>
<name>A0A934SYH6_9BURK</name>
<dbReference type="RefSeq" id="WP_200595580.1">
    <property type="nucleotide sequence ID" value="NZ_JAEPBG010000011.1"/>
</dbReference>
<gene>
    <name evidence="1" type="ORF">JJB74_22300</name>
</gene>
<protein>
    <recommendedName>
        <fullName evidence="3">DUF4375 domain-containing protein</fullName>
    </recommendedName>
</protein>
<comment type="caution">
    <text evidence="1">The sequence shown here is derived from an EMBL/GenBank/DDBJ whole genome shotgun (WGS) entry which is preliminary data.</text>
</comment>
<evidence type="ECO:0000313" key="2">
    <source>
        <dbReference type="Proteomes" id="UP000622890"/>
    </source>
</evidence>
<proteinExistence type="predicted"/>
<evidence type="ECO:0000313" key="1">
    <source>
        <dbReference type="EMBL" id="MBK4737361.1"/>
    </source>
</evidence>
<dbReference type="Proteomes" id="UP000622890">
    <property type="component" value="Unassembled WGS sequence"/>
</dbReference>
<sequence length="485" mass="53440">MRIYFKAVSQVEAICRRVASTAEIPMRRARSATAAMMGYKDWAELKEITEAGVDRPSLPDEICTTEVVQSRVLYQVARLAHAIAIDEETAARAISHIRPTTAFFLPYLESDSPTAMLFPRQWTGSSEWRKDSDRFIAEIGGTVQRDTLAELACGKEEGAAILDPATGVRVMAAYTGEPRDGLEPGDPFAVLALRFVPVVQEQVLTHIEIRLLTFMCAEDISEEGLDFVASAVISYLNQPVIHWQCSGNVSGAAEGIQLSLHGIIGSDEERTFVEALDAMLCECEARWQKMEGCSVTSTERLAQLPLAAFDNYIEDFFEPDDSVQPITEPAIEDVTAVYDLVCSAMQQAPARLCEYLGAHGKSDYADFAQAHHVATPEGIRLFLEFVQAMEHARALPAEVAVFIQNHFITTGVANAEGMEGFLHETGEMQGDLEKTLSEMNQRHADKAAALDCREMEKHYRETPPARLADIVFAGQAAFLGNVEAR</sequence>
<reference evidence="1" key="1">
    <citation type="submission" date="2021-01" db="EMBL/GenBank/DDBJ databases">
        <title>Genome sequence of strain Noviherbaspirillum sp. DKR-6.</title>
        <authorList>
            <person name="Chaudhary D.K."/>
        </authorList>
    </citation>
    <scope>NUCLEOTIDE SEQUENCE</scope>
    <source>
        <strain evidence="1">DKR-6</strain>
    </source>
</reference>
<organism evidence="1 2">
    <name type="scientific">Noviherbaspirillum pedocola</name>
    <dbReference type="NCBI Taxonomy" id="2801341"/>
    <lineage>
        <taxon>Bacteria</taxon>
        <taxon>Pseudomonadati</taxon>
        <taxon>Pseudomonadota</taxon>
        <taxon>Betaproteobacteria</taxon>
        <taxon>Burkholderiales</taxon>
        <taxon>Oxalobacteraceae</taxon>
        <taxon>Noviherbaspirillum</taxon>
    </lineage>
</organism>